<keyword evidence="1" id="KW-0175">Coiled coil</keyword>
<dbReference type="SUPFAM" id="SSF56954">
    <property type="entry name" value="Outer membrane efflux proteins (OEP)"/>
    <property type="match status" value="1"/>
</dbReference>
<reference evidence="3 4" key="1">
    <citation type="journal article" date="2021" name="Arch. Microbiol.">
        <title>Harenicola maris gen. nov., sp. nov. isolated from the Sea of Japan shallow sediments.</title>
        <authorList>
            <person name="Romanenko L.A."/>
            <person name="Kurilenko V.V."/>
            <person name="Chernysheva N.Y."/>
            <person name="Tekutyeva L.A."/>
            <person name="Velansky P.V."/>
            <person name="Svetashev V.I."/>
            <person name="Isaeva M.P."/>
        </authorList>
    </citation>
    <scope>NUCLEOTIDE SEQUENCE [LARGE SCALE GENOMIC DNA]</scope>
    <source>
        <strain evidence="3 4">KMM 3653</strain>
    </source>
</reference>
<protein>
    <submittedName>
        <fullName evidence="3">TolC family protein</fullName>
    </submittedName>
</protein>
<name>A0AAP2CNS1_9RHOB</name>
<organism evidence="3 4">
    <name type="scientific">Harenicola maris</name>
    <dbReference type="NCBI Taxonomy" id="2841044"/>
    <lineage>
        <taxon>Bacteria</taxon>
        <taxon>Pseudomonadati</taxon>
        <taxon>Pseudomonadota</taxon>
        <taxon>Alphaproteobacteria</taxon>
        <taxon>Rhodobacterales</taxon>
        <taxon>Paracoccaceae</taxon>
        <taxon>Harenicola</taxon>
    </lineage>
</organism>
<gene>
    <name evidence="3" type="ORF">IV417_07845</name>
</gene>
<dbReference type="Proteomes" id="UP001315686">
    <property type="component" value="Unassembled WGS sequence"/>
</dbReference>
<sequence length="414" mass="44192">MFAGTSEADADASRADASPAETLTAEEANESVLIQSLLSRSSMLRSGTNFDKVAEAVLAANSRPAEASLRAAKLRAVAASKNWLPTLGPTISLTSLGDVVTQILIEQVIFDNGRKKAERLFAKADVEVAAVALAEETNERVYTALSLFVAAQQAREEAGVSQQALERVKHFEWIMNERVNGGVSDMSELNVIQHKRSEIEADLLRQNEAIATAMAELNAMSASSLSGLSGISEVSAPGPGREPLGVLRAQAEKERDVAQATVDRAAFLPKVSASSVLSEGGASKPGLTIESDNGFGFGTGNQLQAIEAVREGAERRVVQAREDAARRVASLNQRLASLVSQGHQTTQLAAQARANYDLFAEQYEAGHRQVMDVVNVFENYTAAEQTRVTVKYQIALARLEIGNILGVLVDGSDI</sequence>
<feature type="region of interest" description="Disordered" evidence="2">
    <location>
        <begin position="1"/>
        <end position="24"/>
    </location>
</feature>
<dbReference type="RefSeq" id="WP_327793467.1">
    <property type="nucleotide sequence ID" value="NZ_JADQAZ010000001.1"/>
</dbReference>
<evidence type="ECO:0000313" key="3">
    <source>
        <dbReference type="EMBL" id="MBT0957293.1"/>
    </source>
</evidence>
<feature type="coiled-coil region" evidence="1">
    <location>
        <begin position="303"/>
        <end position="341"/>
    </location>
</feature>
<proteinExistence type="predicted"/>
<evidence type="ECO:0000256" key="1">
    <source>
        <dbReference type="SAM" id="Coils"/>
    </source>
</evidence>
<dbReference type="AlphaFoldDB" id="A0AAP2CNS1"/>
<dbReference type="GO" id="GO:0015562">
    <property type="term" value="F:efflux transmembrane transporter activity"/>
    <property type="evidence" value="ECO:0007669"/>
    <property type="project" value="InterPro"/>
</dbReference>
<dbReference type="EMBL" id="JADQAZ010000001">
    <property type="protein sequence ID" value="MBT0957293.1"/>
    <property type="molecule type" value="Genomic_DNA"/>
</dbReference>
<comment type="caution">
    <text evidence="3">The sequence shown here is derived from an EMBL/GenBank/DDBJ whole genome shotgun (WGS) entry which is preliminary data.</text>
</comment>
<keyword evidence="4" id="KW-1185">Reference proteome</keyword>
<accession>A0AAP2CNS1</accession>
<evidence type="ECO:0000313" key="4">
    <source>
        <dbReference type="Proteomes" id="UP001315686"/>
    </source>
</evidence>
<dbReference type="Gene3D" id="1.20.1600.10">
    <property type="entry name" value="Outer membrane efflux proteins (OEP)"/>
    <property type="match status" value="1"/>
</dbReference>
<evidence type="ECO:0000256" key="2">
    <source>
        <dbReference type="SAM" id="MobiDB-lite"/>
    </source>
</evidence>